<dbReference type="EMBL" id="FLUN01000001">
    <property type="protein sequence ID" value="SBW04295.1"/>
    <property type="molecule type" value="Genomic_DNA"/>
</dbReference>
<gene>
    <name evidence="2" type="ORF">KL86CLO1_11888</name>
</gene>
<protein>
    <recommendedName>
        <fullName evidence="1">DUF4180 domain-containing protein</fullName>
    </recommendedName>
</protein>
<evidence type="ECO:0000259" key="1">
    <source>
        <dbReference type="Pfam" id="PF13788"/>
    </source>
</evidence>
<dbReference type="AlphaFoldDB" id="A0A212JYG2"/>
<dbReference type="Pfam" id="PF13788">
    <property type="entry name" value="DUF4180"/>
    <property type="match status" value="1"/>
</dbReference>
<evidence type="ECO:0000313" key="2">
    <source>
        <dbReference type="EMBL" id="SBW04295.1"/>
    </source>
</evidence>
<reference evidence="2" key="1">
    <citation type="submission" date="2016-04" db="EMBL/GenBank/DDBJ databases">
        <authorList>
            <person name="Evans L.H."/>
            <person name="Alamgir A."/>
            <person name="Owens N."/>
            <person name="Weber N.D."/>
            <person name="Virtaneva K."/>
            <person name="Barbian K."/>
            <person name="Babar A."/>
            <person name="Rosenke K."/>
        </authorList>
    </citation>
    <scope>NUCLEOTIDE SEQUENCE</scope>
    <source>
        <strain evidence="2">86</strain>
    </source>
</reference>
<proteinExistence type="predicted"/>
<organism evidence="2">
    <name type="scientific">uncultured Eubacteriales bacterium</name>
    <dbReference type="NCBI Taxonomy" id="172733"/>
    <lineage>
        <taxon>Bacteria</taxon>
        <taxon>Bacillati</taxon>
        <taxon>Bacillota</taxon>
        <taxon>Clostridia</taxon>
        <taxon>Eubacteriales</taxon>
        <taxon>environmental samples</taxon>
    </lineage>
</organism>
<feature type="domain" description="DUF4180" evidence="1">
    <location>
        <begin position="7"/>
        <end position="114"/>
    </location>
</feature>
<sequence length="116" mass="12638">MNIEVKNKVAIVREAGVLIADGQSALDLIATVNYETGCAAMVLPKEALSEDFFRLSTGLAGEVLQKFVNYHMRLAVVGDYSGYTSKNLKDFLYESNKGSSVLFLADEEEAVARLGQ</sequence>
<accession>A0A212JYG2</accession>
<dbReference type="InterPro" id="IPR025438">
    <property type="entry name" value="DUF4180"/>
</dbReference>
<name>A0A212JYG2_9FIRM</name>